<organism evidence="1 2">
    <name type="scientific">Marinomonas rhizomae</name>
    <dbReference type="NCBI Taxonomy" id="491948"/>
    <lineage>
        <taxon>Bacteria</taxon>
        <taxon>Pseudomonadati</taxon>
        <taxon>Pseudomonadota</taxon>
        <taxon>Gammaproteobacteria</taxon>
        <taxon>Oceanospirillales</taxon>
        <taxon>Oceanospirillaceae</taxon>
        <taxon>Marinomonas</taxon>
    </lineage>
</organism>
<dbReference type="EMBL" id="QNSE01000009">
    <property type="protein sequence ID" value="RBP81776.1"/>
    <property type="molecule type" value="Genomic_DNA"/>
</dbReference>
<sequence>MYSQIGLVLGSNMARSDSGLIDLSLPISNIEMALHDYAYHPCRGLEQLQSTILSLQKISQSSITHGLYHQRLNSFTAAVDELLLSGSPYFTHYHSALLSAADALLQVAMAGQFSVDRSRQLDGLLSGERSCWALVTSIANEKGSPLEYRNYEARLDSVQSNAMSVDDYLEVFASVGRVSFQLDSIQSSCVNGRFLLISVQSLSWLKRRFPLLQWQVLSVNDKEPLRDLCELSFLPLFQNITMPRESRYRLLDLFEDRFKALFYQPFGSFFSSSLSHVHQTDRLVPSMDNITTFEQDTGLVYFPVCHGGYVYIGAQALGGGAETSYIKYLGCDYLSYFLYEIETSFGRFVFDQKECLGRYNVELSDVFLEEEAFWFEPEQGVRAKILLSMPLVAPQYAAFCPLLEAISQVFVVKQGMFYFALPYTFFREVEAACSMMTVPRSWVKNIWLSQTDVPLLEPWLLSGNMLPHLSRCPEKNKSTYPSKNGYYFGRVYGRMFWIEADLLLALLPYKESSLVVHFEGDELRLMPLFTHHGRSFDKVMTRESLSEDSNTSVDKVAFSVILEWMSESVVLPFASCEWSITLGASHCVREFSSPSDELMSGEGIKSQLAAMQEGDFVVDKKNYLSFVAAFWPPSSLA</sequence>
<keyword evidence="2" id="KW-1185">Reference proteome</keyword>
<dbReference type="Proteomes" id="UP000252792">
    <property type="component" value="Unassembled WGS sequence"/>
</dbReference>
<accession>A0A366J410</accession>
<reference evidence="1 2" key="1">
    <citation type="submission" date="2018-06" db="EMBL/GenBank/DDBJ databases">
        <title>Genomic Encyclopedia of Type Strains, Phase III (KMG-III): the genomes of soil and plant-associated and newly described type strains.</title>
        <authorList>
            <person name="Whitman W."/>
        </authorList>
    </citation>
    <scope>NUCLEOTIDE SEQUENCE [LARGE SCALE GENOMIC DNA]</scope>
    <source>
        <strain evidence="1 2">CECT 7377</strain>
    </source>
</reference>
<comment type="caution">
    <text evidence="1">The sequence shown here is derived from an EMBL/GenBank/DDBJ whole genome shotgun (WGS) entry which is preliminary data.</text>
</comment>
<gene>
    <name evidence="1" type="ORF">DFP80_10976</name>
</gene>
<name>A0A366J410_9GAMM</name>
<proteinExistence type="predicted"/>
<evidence type="ECO:0000313" key="1">
    <source>
        <dbReference type="EMBL" id="RBP81776.1"/>
    </source>
</evidence>
<protein>
    <submittedName>
        <fullName evidence="1">Uncharacterized protein</fullName>
    </submittedName>
</protein>
<dbReference type="AlphaFoldDB" id="A0A366J410"/>
<evidence type="ECO:0000313" key="2">
    <source>
        <dbReference type="Proteomes" id="UP000252792"/>
    </source>
</evidence>